<dbReference type="AlphaFoldDB" id="A0A078AKE9"/>
<reference evidence="2 3" key="1">
    <citation type="submission" date="2014-06" db="EMBL/GenBank/DDBJ databases">
        <authorList>
            <person name="Swart Estienne"/>
        </authorList>
    </citation>
    <scope>NUCLEOTIDE SEQUENCE [LARGE SCALE GENOMIC DNA]</scope>
    <source>
        <strain evidence="2 3">130c</strain>
    </source>
</reference>
<dbReference type="Proteomes" id="UP000039865">
    <property type="component" value="Unassembled WGS sequence"/>
</dbReference>
<dbReference type="OrthoDB" id="10496814at2759"/>
<feature type="compositionally biased region" description="Basic and acidic residues" evidence="1">
    <location>
        <begin position="24"/>
        <end position="51"/>
    </location>
</feature>
<feature type="region of interest" description="Disordered" evidence="1">
    <location>
        <begin position="24"/>
        <end position="61"/>
    </location>
</feature>
<protein>
    <submittedName>
        <fullName evidence="2">Uncharacterized protein</fullName>
    </submittedName>
</protein>
<accession>A0A078AKE9</accession>
<name>A0A078AKE9_STYLE</name>
<evidence type="ECO:0000313" key="3">
    <source>
        <dbReference type="Proteomes" id="UP000039865"/>
    </source>
</evidence>
<organism evidence="2 3">
    <name type="scientific">Stylonychia lemnae</name>
    <name type="common">Ciliate</name>
    <dbReference type="NCBI Taxonomy" id="5949"/>
    <lineage>
        <taxon>Eukaryota</taxon>
        <taxon>Sar</taxon>
        <taxon>Alveolata</taxon>
        <taxon>Ciliophora</taxon>
        <taxon>Intramacronucleata</taxon>
        <taxon>Spirotrichea</taxon>
        <taxon>Stichotrichia</taxon>
        <taxon>Sporadotrichida</taxon>
        <taxon>Oxytrichidae</taxon>
        <taxon>Stylonychinae</taxon>
        <taxon>Stylonychia</taxon>
    </lineage>
</organism>
<evidence type="ECO:0000313" key="2">
    <source>
        <dbReference type="EMBL" id="CDW81892.1"/>
    </source>
</evidence>
<proteinExistence type="predicted"/>
<dbReference type="EMBL" id="CCKQ01010386">
    <property type="protein sequence ID" value="CDW81892.1"/>
    <property type="molecule type" value="Genomic_DNA"/>
</dbReference>
<dbReference type="InParanoid" id="A0A078AKE9"/>
<gene>
    <name evidence="2" type="primary">Contig2714.g2917</name>
    <name evidence="2" type="ORF">STYLEM_10916</name>
</gene>
<evidence type="ECO:0000256" key="1">
    <source>
        <dbReference type="SAM" id="MobiDB-lite"/>
    </source>
</evidence>
<keyword evidence="3" id="KW-1185">Reference proteome</keyword>
<sequence length="235" mass="27535">MKSALAQVVEGQVFEFKQLMDQLQEQKHQSSRAKTTDDKLAARQKMKELQPKKPTSKQQPWRETYNKNYDFEKDIKRLQGVAINLLPRSYETTIPPGQVQPFKLTSNFGKDFKKDQMEISMLTRQGKKLVEQNEKNFNVISHMSVDDFVQDVVEKRRLEEQEYVKNRRIILEQSLQPKWDPTSFHGYEFSQYEADFAKYHKKSLLPLDNKPLQEKAFLRTGTTSNQFAPTVGSII</sequence>